<name>A0AAV1GCU9_XYRNO</name>
<organism evidence="2 3">
    <name type="scientific">Xyrichtys novacula</name>
    <name type="common">Pearly razorfish</name>
    <name type="synonym">Hemipteronotus novacula</name>
    <dbReference type="NCBI Taxonomy" id="13765"/>
    <lineage>
        <taxon>Eukaryota</taxon>
        <taxon>Metazoa</taxon>
        <taxon>Chordata</taxon>
        <taxon>Craniata</taxon>
        <taxon>Vertebrata</taxon>
        <taxon>Euteleostomi</taxon>
        <taxon>Actinopterygii</taxon>
        <taxon>Neopterygii</taxon>
        <taxon>Teleostei</taxon>
        <taxon>Neoteleostei</taxon>
        <taxon>Acanthomorphata</taxon>
        <taxon>Eupercaria</taxon>
        <taxon>Labriformes</taxon>
        <taxon>Labridae</taxon>
        <taxon>Xyrichtys</taxon>
    </lineage>
</organism>
<dbReference type="Proteomes" id="UP001178508">
    <property type="component" value="Chromosome 13"/>
</dbReference>
<dbReference type="AlphaFoldDB" id="A0AAV1GCU9"/>
<proteinExistence type="predicted"/>
<evidence type="ECO:0000313" key="2">
    <source>
        <dbReference type="EMBL" id="CAJ1071085.1"/>
    </source>
</evidence>
<feature type="compositionally biased region" description="Polar residues" evidence="1">
    <location>
        <begin position="76"/>
        <end position="95"/>
    </location>
</feature>
<evidence type="ECO:0000256" key="1">
    <source>
        <dbReference type="SAM" id="MobiDB-lite"/>
    </source>
</evidence>
<dbReference type="EMBL" id="OY660876">
    <property type="protein sequence ID" value="CAJ1071085.1"/>
    <property type="molecule type" value="Genomic_DNA"/>
</dbReference>
<sequence>MEADVSAWRKETSCQIVYPAASSSANNQLTTGLIHPSRQPADSSWQLVSLHAEETAELKDGRGRGTKKSEPEPLKDSSNWAVQSSVSPLMQVHTA</sequence>
<feature type="region of interest" description="Disordered" evidence="1">
    <location>
        <begin position="55"/>
        <end position="95"/>
    </location>
</feature>
<reference evidence="2" key="1">
    <citation type="submission" date="2023-08" db="EMBL/GenBank/DDBJ databases">
        <authorList>
            <person name="Alioto T."/>
            <person name="Alioto T."/>
            <person name="Gomez Garrido J."/>
        </authorList>
    </citation>
    <scope>NUCLEOTIDE SEQUENCE</scope>
</reference>
<keyword evidence="3" id="KW-1185">Reference proteome</keyword>
<accession>A0AAV1GCU9</accession>
<feature type="compositionally biased region" description="Basic and acidic residues" evidence="1">
    <location>
        <begin position="55"/>
        <end position="75"/>
    </location>
</feature>
<protein>
    <submittedName>
        <fullName evidence="2">Uncharacterized protein</fullName>
    </submittedName>
</protein>
<evidence type="ECO:0000313" key="3">
    <source>
        <dbReference type="Proteomes" id="UP001178508"/>
    </source>
</evidence>
<gene>
    <name evidence="2" type="ORF">XNOV1_A019997</name>
</gene>